<dbReference type="EMBL" id="MDYM01000019">
    <property type="protein sequence ID" value="OQD60949.1"/>
    <property type="molecule type" value="Genomic_DNA"/>
</dbReference>
<evidence type="ECO:0000313" key="3">
    <source>
        <dbReference type="EMBL" id="OQD60949.1"/>
    </source>
</evidence>
<dbReference type="PRINTS" id="PR00146">
    <property type="entry name" value="DHPICSNTHASE"/>
</dbReference>
<keyword evidence="1" id="KW-0456">Lyase</keyword>
<gene>
    <name evidence="3" type="ORF">PENPOL_c019G02888</name>
</gene>
<dbReference type="AlphaFoldDB" id="A0A1V6N8G2"/>
<dbReference type="STRING" id="60169.A0A1V6N8G2"/>
<dbReference type="InterPro" id="IPR013785">
    <property type="entry name" value="Aldolase_TIM"/>
</dbReference>
<feature type="region of interest" description="Disordered" evidence="2">
    <location>
        <begin position="62"/>
        <end position="81"/>
    </location>
</feature>
<dbReference type="Pfam" id="PF11951">
    <property type="entry name" value="Fungal_trans_2"/>
    <property type="match status" value="1"/>
</dbReference>
<dbReference type="SUPFAM" id="SSF51569">
    <property type="entry name" value="Aldolase"/>
    <property type="match status" value="1"/>
</dbReference>
<evidence type="ECO:0000313" key="4">
    <source>
        <dbReference type="Proteomes" id="UP000191408"/>
    </source>
</evidence>
<name>A0A1V6N8G2_PENPO</name>
<dbReference type="GO" id="GO:0008840">
    <property type="term" value="F:4-hydroxy-tetrahydrodipicolinate synthase activity"/>
    <property type="evidence" value="ECO:0007669"/>
    <property type="project" value="TreeGrafter"/>
</dbReference>
<dbReference type="Pfam" id="PF00701">
    <property type="entry name" value="DHDPS"/>
    <property type="match status" value="1"/>
</dbReference>
<dbReference type="SMART" id="SM01130">
    <property type="entry name" value="DHDPS"/>
    <property type="match status" value="1"/>
</dbReference>
<proteinExistence type="predicted"/>
<keyword evidence="4" id="KW-1185">Reference proteome</keyword>
<protein>
    <recommendedName>
        <fullName evidence="5">Dihydrodipicolinate synthase</fullName>
    </recommendedName>
</protein>
<dbReference type="CDD" id="cd00408">
    <property type="entry name" value="DHDPS-like"/>
    <property type="match status" value="1"/>
</dbReference>
<comment type="caution">
    <text evidence="3">The sequence shown here is derived from an EMBL/GenBank/DDBJ whole genome shotgun (WGS) entry which is preliminary data.</text>
</comment>
<sequence length="794" mass="88403">MPLSWDPRRMWSDNPSVVGISKDLPNEEIITDSSPKSVPTALAVRSDSPKRFRFVKGALRPKKRRRVNSPKEQASQSVATENSAVTPEVVLKPAAQKLEIFEDHQRGNTLAGLEPQDGHLFDDFSLFDSILPNIFPSTPFLDIEPQEILTAEVPGLMETPRMTTLSPADRPIDPVLHNLQINSTDQSIAPVFRDEAERSVLGGDPAPRTLEEPTIRYASERLQAVPMISEISSDDHEKLLELLYPLRYWELVKSPHAGTLSAPNPWRPKGIVDPSHLVTSRNANMVGCHTRLDISTESYHGLGIPELFEHELIGWKNDADSPSSDDDSNLTEEDAIKQFHEQQDRYHCAEAWRYALLLYLEYIFKSDRKRRSISVNRLVRKTIDHIRCCRRTSQAQKQLLIPVFLAGSETSDEDSRHFVKEYCAYWDEKSRYSMFNSAPVLFDEIWATGKWWGAVIDSKTRPSSGHGQGTMASNSTKTNKPFPPGIHGPSITFFQDDQQQEIDWATQERHLEYMITSGMHGVVLAGSSGESATLSVEEKGLLVKKTREIADAHGKSDFTVTMGCLAGSTRDILVQIEAAYKNGADFALVLVPAVFHWAMTQKAITDFFEEVANRAPIPIVIYNFPNLLSGLDVNCDMLEKLAAHPNISAVKLTCGGVGKATRVAAQFEPSQFTSVSGMSDWLVAAFAAGSTGCISGVANIFPRVMVKIYDLFMAGNIAEATALQKKLVQPEWGIGTSDVNGMKWIIAKERGYPLSSAHCRRPFPKFADSEKQDRVVRLVAPLLSTEEELKSKKV</sequence>
<accession>A0A1V6N8G2</accession>
<feature type="compositionally biased region" description="Polar residues" evidence="2">
    <location>
        <begin position="70"/>
        <end position="81"/>
    </location>
</feature>
<organism evidence="3 4">
    <name type="scientific">Penicillium polonicum</name>
    <dbReference type="NCBI Taxonomy" id="60169"/>
    <lineage>
        <taxon>Eukaryota</taxon>
        <taxon>Fungi</taxon>
        <taxon>Dikarya</taxon>
        <taxon>Ascomycota</taxon>
        <taxon>Pezizomycotina</taxon>
        <taxon>Eurotiomycetes</taxon>
        <taxon>Eurotiomycetidae</taxon>
        <taxon>Eurotiales</taxon>
        <taxon>Aspergillaceae</taxon>
        <taxon>Penicillium</taxon>
    </lineage>
</organism>
<dbReference type="OrthoDB" id="191315at2759"/>
<evidence type="ECO:0000256" key="1">
    <source>
        <dbReference type="ARBA" id="ARBA00023239"/>
    </source>
</evidence>
<evidence type="ECO:0008006" key="5">
    <source>
        <dbReference type="Google" id="ProtNLM"/>
    </source>
</evidence>
<dbReference type="InterPro" id="IPR002220">
    <property type="entry name" value="DapA-like"/>
</dbReference>
<dbReference type="InterPro" id="IPR021858">
    <property type="entry name" value="Fun_TF"/>
</dbReference>
<evidence type="ECO:0000256" key="2">
    <source>
        <dbReference type="SAM" id="MobiDB-lite"/>
    </source>
</evidence>
<dbReference type="PANTHER" id="PTHR12128">
    <property type="entry name" value="DIHYDRODIPICOLINATE SYNTHASE"/>
    <property type="match status" value="1"/>
</dbReference>
<reference evidence="4" key="1">
    <citation type="journal article" date="2017" name="Nat. Microbiol.">
        <title>Global analysis of biosynthetic gene clusters reveals vast potential of secondary metabolite production in Penicillium species.</title>
        <authorList>
            <person name="Nielsen J.C."/>
            <person name="Grijseels S."/>
            <person name="Prigent S."/>
            <person name="Ji B."/>
            <person name="Dainat J."/>
            <person name="Nielsen K.F."/>
            <person name="Frisvad J.C."/>
            <person name="Workman M."/>
            <person name="Nielsen J."/>
        </authorList>
    </citation>
    <scope>NUCLEOTIDE SEQUENCE [LARGE SCALE GENOMIC DNA]</scope>
    <source>
        <strain evidence="4">IBT 4502</strain>
    </source>
</reference>
<dbReference type="PANTHER" id="PTHR12128:SF66">
    <property type="entry name" value="4-HYDROXY-2-OXOGLUTARATE ALDOLASE, MITOCHONDRIAL"/>
    <property type="match status" value="1"/>
</dbReference>
<dbReference type="Gene3D" id="3.20.20.70">
    <property type="entry name" value="Aldolase class I"/>
    <property type="match status" value="1"/>
</dbReference>
<dbReference type="Proteomes" id="UP000191408">
    <property type="component" value="Unassembled WGS sequence"/>
</dbReference>